<name>A0AAV4Y4U7_CAEEX</name>
<dbReference type="AlphaFoldDB" id="A0AAV4Y4U7"/>
<proteinExistence type="predicted"/>
<accession>A0AAV4Y4U7</accession>
<evidence type="ECO:0000313" key="2">
    <source>
        <dbReference type="EMBL" id="GIZ00981.1"/>
    </source>
</evidence>
<gene>
    <name evidence="2" type="ORF">CEXT_268911</name>
</gene>
<reference evidence="2 3" key="1">
    <citation type="submission" date="2021-06" db="EMBL/GenBank/DDBJ databases">
        <title>Caerostris extrusa draft genome.</title>
        <authorList>
            <person name="Kono N."/>
            <person name="Arakawa K."/>
        </authorList>
    </citation>
    <scope>NUCLEOTIDE SEQUENCE [LARGE SCALE GENOMIC DNA]</scope>
</reference>
<protein>
    <submittedName>
        <fullName evidence="2">Uncharacterized protein</fullName>
    </submittedName>
</protein>
<sequence length="104" mass="11634">MPEAYRRITPPQSTKFNHQDSSDVFSSHSSDSRSILYRAFVITVKNHTADLSGINPRSISPIRLLFSNPTTHCRINTALGHNPLKSGGGTVFKNSFKHFVRHAK</sequence>
<comment type="caution">
    <text evidence="2">The sequence shown here is derived from an EMBL/GenBank/DDBJ whole genome shotgun (WGS) entry which is preliminary data.</text>
</comment>
<feature type="compositionally biased region" description="Low complexity" evidence="1">
    <location>
        <begin position="22"/>
        <end position="31"/>
    </location>
</feature>
<evidence type="ECO:0000256" key="1">
    <source>
        <dbReference type="SAM" id="MobiDB-lite"/>
    </source>
</evidence>
<dbReference type="Proteomes" id="UP001054945">
    <property type="component" value="Unassembled WGS sequence"/>
</dbReference>
<feature type="region of interest" description="Disordered" evidence="1">
    <location>
        <begin position="1"/>
        <end position="31"/>
    </location>
</feature>
<organism evidence="2 3">
    <name type="scientific">Caerostris extrusa</name>
    <name type="common">Bark spider</name>
    <name type="synonym">Caerostris bankana</name>
    <dbReference type="NCBI Taxonomy" id="172846"/>
    <lineage>
        <taxon>Eukaryota</taxon>
        <taxon>Metazoa</taxon>
        <taxon>Ecdysozoa</taxon>
        <taxon>Arthropoda</taxon>
        <taxon>Chelicerata</taxon>
        <taxon>Arachnida</taxon>
        <taxon>Araneae</taxon>
        <taxon>Araneomorphae</taxon>
        <taxon>Entelegynae</taxon>
        <taxon>Araneoidea</taxon>
        <taxon>Araneidae</taxon>
        <taxon>Caerostris</taxon>
    </lineage>
</organism>
<dbReference type="EMBL" id="BPLR01018609">
    <property type="protein sequence ID" value="GIZ00981.1"/>
    <property type="molecule type" value="Genomic_DNA"/>
</dbReference>
<keyword evidence="3" id="KW-1185">Reference proteome</keyword>
<evidence type="ECO:0000313" key="3">
    <source>
        <dbReference type="Proteomes" id="UP001054945"/>
    </source>
</evidence>